<gene>
    <name evidence="2" type="ORF">ABWT76_002502</name>
</gene>
<dbReference type="SUPFAM" id="SSF101898">
    <property type="entry name" value="NHL repeat"/>
    <property type="match status" value="1"/>
</dbReference>
<dbReference type="InterPro" id="IPR027372">
    <property type="entry name" value="Phytase-like_dom"/>
</dbReference>
<dbReference type="PANTHER" id="PTHR37957">
    <property type="entry name" value="BLR7070 PROTEIN"/>
    <property type="match status" value="1"/>
</dbReference>
<dbReference type="PROSITE" id="PS51257">
    <property type="entry name" value="PROKAR_LIPOPROTEIN"/>
    <property type="match status" value="1"/>
</dbReference>
<dbReference type="AlphaFoldDB" id="A0AAU8JL27"/>
<name>A0AAU8JL27_9CYAN</name>
<protein>
    <submittedName>
        <fullName evidence="2">Esterase-like activity of phytase family protein</fullName>
    </submittedName>
</protein>
<dbReference type="EMBL" id="CP159837">
    <property type="protein sequence ID" value="XCM39561.1"/>
    <property type="molecule type" value="Genomic_DNA"/>
</dbReference>
<feature type="domain" description="Phytase-like" evidence="1">
    <location>
        <begin position="64"/>
        <end position="374"/>
    </location>
</feature>
<dbReference type="PANTHER" id="PTHR37957:SF1">
    <property type="entry name" value="PHYTASE-LIKE DOMAIN-CONTAINING PROTEIN"/>
    <property type="match status" value="1"/>
</dbReference>
<evidence type="ECO:0000259" key="1">
    <source>
        <dbReference type="Pfam" id="PF13449"/>
    </source>
</evidence>
<reference evidence="2" key="1">
    <citation type="submission" date="2024-07" db="EMBL/GenBank/DDBJ databases">
        <authorList>
            <person name="Kim Y.J."/>
            <person name="Jeong J.Y."/>
        </authorList>
    </citation>
    <scope>NUCLEOTIDE SEQUENCE</scope>
    <source>
        <strain evidence="2">GIHE-MW2</strain>
    </source>
</reference>
<organism evidence="2">
    <name type="scientific">Planktothricoides raciborskii GIHE-MW2</name>
    <dbReference type="NCBI Taxonomy" id="2792601"/>
    <lineage>
        <taxon>Bacteria</taxon>
        <taxon>Bacillati</taxon>
        <taxon>Cyanobacteriota</taxon>
        <taxon>Cyanophyceae</taxon>
        <taxon>Oscillatoriophycideae</taxon>
        <taxon>Oscillatoriales</taxon>
        <taxon>Oscillatoriaceae</taxon>
        <taxon>Planktothricoides</taxon>
    </lineage>
</organism>
<sequence length="389" mass="43027">MNYQKNFWAIFILTTVACTQEPLASPKVSPPDREISAISEIVEMSGLEFIGEARLPTGLIYQNTELGGISGITYDANQQKYYAISDDRSQKAAARFYGLKIELSPVRVLPEINVNTLLDESQQPFAPGTLDPEAIALSNQQTLWISSEGDSASSDRYANRNGQIIPWIKEFSLKGEHIKTLPIPEKYIPYAQNTKGVRNNLSLESLTITPNQQWLFTATENALIQDGSPADINQGSPSRILQYNLLTRKPEKEFLYVTEPVADAPNPPESLHTNGLVELLAINETHLLSLERSYSNGVGNTILLFEVSLANASDIQTIDSLSSVDISQIKPAEKRLLLDLRSLNIPLDNIEAMTFGPILPDGRRSLILISDNNFNPLQVTQILAFALSD</sequence>
<proteinExistence type="predicted"/>
<evidence type="ECO:0000313" key="2">
    <source>
        <dbReference type="EMBL" id="XCM39561.1"/>
    </source>
</evidence>
<accession>A0AAU8JL27</accession>
<dbReference type="Pfam" id="PF13449">
    <property type="entry name" value="Phytase-like"/>
    <property type="match status" value="1"/>
</dbReference>
<dbReference type="RefSeq" id="WP_354636205.1">
    <property type="nucleotide sequence ID" value="NZ_CP159837.1"/>
</dbReference>